<dbReference type="RefSeq" id="WP_028498697.1">
    <property type="nucleotide sequence ID" value="NZ_CP028519.1"/>
</dbReference>
<sequence length="102" mass="11151">MNDSEFLAASEAVLDRILNAFDDAGIGDALRTGNVLTLEFDNGSQIIVNRHEPNREIWVAARSGGFHFRHDGTAWIDTRNGGELFARLGEMVAGQAGEPFSF</sequence>
<evidence type="ECO:0000256" key="2">
    <source>
        <dbReference type="ARBA" id="ARBA00022723"/>
    </source>
</evidence>
<dbReference type="HAMAP" id="MF_00142">
    <property type="entry name" value="CyaY"/>
    <property type="match status" value="1"/>
</dbReference>
<dbReference type="PROSITE" id="PS01344">
    <property type="entry name" value="FRATAXIN_1"/>
    <property type="match status" value="1"/>
</dbReference>
<dbReference type="SMART" id="SM01219">
    <property type="entry name" value="Frataxin_Cyay"/>
    <property type="match status" value="1"/>
</dbReference>
<keyword evidence="2 4" id="KW-0479">Metal-binding</keyword>
<dbReference type="InterPro" id="IPR002908">
    <property type="entry name" value="Frataxin/CyaY"/>
</dbReference>
<dbReference type="PROSITE" id="PS50810">
    <property type="entry name" value="FRATAXIN_2"/>
    <property type="match status" value="1"/>
</dbReference>
<keyword evidence="3 4" id="KW-0408">Iron</keyword>
<dbReference type="EMBL" id="CP028519">
    <property type="protein sequence ID" value="AVY93729.1"/>
    <property type="molecule type" value="Genomic_DNA"/>
</dbReference>
<dbReference type="NCBIfam" id="TIGR03421">
    <property type="entry name" value="FeS_CyaY"/>
    <property type="match status" value="1"/>
</dbReference>
<dbReference type="InterPro" id="IPR036524">
    <property type="entry name" value="Frataxin/CyaY_sf"/>
</dbReference>
<comment type="similarity">
    <text evidence="1 4">Belongs to the frataxin family.</text>
</comment>
<proteinExistence type="inferred from homology"/>
<dbReference type="GO" id="GO:0008199">
    <property type="term" value="F:ferric iron binding"/>
    <property type="evidence" value="ECO:0007669"/>
    <property type="project" value="InterPro"/>
</dbReference>
<dbReference type="GO" id="GO:0005737">
    <property type="term" value="C:cytoplasm"/>
    <property type="evidence" value="ECO:0007669"/>
    <property type="project" value="UniProtKB-ARBA"/>
</dbReference>
<dbReference type="STRING" id="1122240.GCA_000620105_01337"/>
<protein>
    <recommendedName>
        <fullName evidence="4">Iron-sulfur cluster assembly protein CyaY</fullName>
    </recommendedName>
</protein>
<reference evidence="5 6" key="1">
    <citation type="submission" date="2018-04" db="EMBL/GenBank/DDBJ databases">
        <title>Denitrifier Microvirgula.</title>
        <authorList>
            <person name="Anderson E."/>
            <person name="Jang J."/>
            <person name="Ishii S."/>
        </authorList>
    </citation>
    <scope>NUCLEOTIDE SEQUENCE [LARGE SCALE GENOMIC DNA]</scope>
    <source>
        <strain evidence="5 6">BE2.4</strain>
    </source>
</reference>
<evidence type="ECO:0000256" key="3">
    <source>
        <dbReference type="ARBA" id="ARBA00023004"/>
    </source>
</evidence>
<dbReference type="Proteomes" id="UP000244173">
    <property type="component" value="Chromosome"/>
</dbReference>
<keyword evidence="6" id="KW-1185">Reference proteome</keyword>
<comment type="function">
    <text evidence="4">Involved in iron-sulfur (Fe-S) cluster assembly. May act as a regulator of Fe-S biogenesis.</text>
</comment>
<accession>A0A2S0P8L4</accession>
<dbReference type="InterPro" id="IPR047584">
    <property type="entry name" value="CyaY"/>
</dbReference>
<dbReference type="AlphaFoldDB" id="A0A2S0P8L4"/>
<dbReference type="OrthoDB" id="285675at2"/>
<name>A0A2S0P8L4_9NEIS</name>
<dbReference type="GO" id="GO:0016226">
    <property type="term" value="P:iron-sulfur cluster assembly"/>
    <property type="evidence" value="ECO:0007669"/>
    <property type="project" value="UniProtKB-UniRule"/>
</dbReference>
<gene>
    <name evidence="4" type="primary">cyaY</name>
    <name evidence="5" type="ORF">DAI18_06455</name>
</gene>
<evidence type="ECO:0000256" key="4">
    <source>
        <dbReference type="HAMAP-Rule" id="MF_00142"/>
    </source>
</evidence>
<dbReference type="Gene3D" id="3.30.920.10">
    <property type="entry name" value="Frataxin/CyaY"/>
    <property type="match status" value="1"/>
</dbReference>
<evidence type="ECO:0000256" key="1">
    <source>
        <dbReference type="ARBA" id="ARBA00008183"/>
    </source>
</evidence>
<evidence type="ECO:0000313" key="5">
    <source>
        <dbReference type="EMBL" id="AVY93729.1"/>
    </source>
</evidence>
<dbReference type="InterPro" id="IPR020895">
    <property type="entry name" value="Frataxin_CS"/>
</dbReference>
<dbReference type="Pfam" id="PF01491">
    <property type="entry name" value="Frataxin_Cyay"/>
    <property type="match status" value="1"/>
</dbReference>
<organism evidence="5 6">
    <name type="scientific">Microvirgula aerodenitrificans</name>
    <dbReference type="NCBI Taxonomy" id="57480"/>
    <lineage>
        <taxon>Bacteria</taxon>
        <taxon>Pseudomonadati</taxon>
        <taxon>Pseudomonadota</taxon>
        <taxon>Betaproteobacteria</taxon>
        <taxon>Neisseriales</taxon>
        <taxon>Aquaspirillaceae</taxon>
        <taxon>Microvirgula</taxon>
    </lineage>
</organism>
<evidence type="ECO:0000313" key="6">
    <source>
        <dbReference type="Proteomes" id="UP000244173"/>
    </source>
</evidence>
<dbReference type="KEGG" id="maer:DAI18_06455"/>
<dbReference type="SUPFAM" id="SSF55387">
    <property type="entry name" value="Frataxin/Nqo15-like"/>
    <property type="match status" value="1"/>
</dbReference>